<dbReference type="EMBL" id="PDUD01000039">
    <property type="protein sequence ID" value="PHN02559.1"/>
    <property type="molecule type" value="Genomic_DNA"/>
</dbReference>
<accession>A0A2D0N341</accession>
<dbReference type="AlphaFoldDB" id="A0A2D0N341"/>
<keyword evidence="1" id="KW-0472">Membrane</keyword>
<organism evidence="2 3">
    <name type="scientific">Flavilitoribacter nigricans (strain ATCC 23147 / DSM 23189 / NBRC 102662 / NCIMB 1420 / SS-2)</name>
    <name type="common">Lewinella nigricans</name>
    <dbReference type="NCBI Taxonomy" id="1122177"/>
    <lineage>
        <taxon>Bacteria</taxon>
        <taxon>Pseudomonadati</taxon>
        <taxon>Bacteroidota</taxon>
        <taxon>Saprospiria</taxon>
        <taxon>Saprospirales</taxon>
        <taxon>Lewinellaceae</taxon>
        <taxon>Flavilitoribacter</taxon>
    </lineage>
</organism>
<gene>
    <name evidence="2" type="ORF">CRP01_31790</name>
</gene>
<proteinExistence type="predicted"/>
<reference evidence="2 3" key="1">
    <citation type="submission" date="2017-10" db="EMBL/GenBank/DDBJ databases">
        <title>The draft genome sequence of Lewinella nigricans NBRC 102662.</title>
        <authorList>
            <person name="Wang K."/>
        </authorList>
    </citation>
    <scope>NUCLEOTIDE SEQUENCE [LARGE SCALE GENOMIC DNA]</scope>
    <source>
        <strain evidence="2 3">NBRC 102662</strain>
    </source>
</reference>
<protein>
    <submittedName>
        <fullName evidence="2">Uncharacterized protein</fullName>
    </submittedName>
</protein>
<dbReference type="RefSeq" id="WP_143473615.1">
    <property type="nucleotide sequence ID" value="NZ_PDUD01000039.1"/>
</dbReference>
<feature type="transmembrane region" description="Helical" evidence="1">
    <location>
        <begin position="119"/>
        <end position="144"/>
    </location>
</feature>
<feature type="transmembrane region" description="Helical" evidence="1">
    <location>
        <begin position="73"/>
        <end position="97"/>
    </location>
</feature>
<evidence type="ECO:0000256" key="1">
    <source>
        <dbReference type="SAM" id="Phobius"/>
    </source>
</evidence>
<dbReference type="Proteomes" id="UP000223913">
    <property type="component" value="Unassembled WGS sequence"/>
</dbReference>
<evidence type="ECO:0000313" key="2">
    <source>
        <dbReference type="EMBL" id="PHN02559.1"/>
    </source>
</evidence>
<keyword evidence="1" id="KW-0812">Transmembrane</keyword>
<feature type="transmembrane region" description="Helical" evidence="1">
    <location>
        <begin position="39"/>
        <end position="61"/>
    </location>
</feature>
<evidence type="ECO:0000313" key="3">
    <source>
        <dbReference type="Proteomes" id="UP000223913"/>
    </source>
</evidence>
<sequence length="159" mass="17864">MSRREIFFLSSLIVSIITISILVTGSSLLTIALDKAGKIPLGTFITWAGMVALPLTIYWGIKELRKPTKKLNVVLASLLKLLIILGVLWVPISYLLAGNLSFSFSEKETFQGGQIAMKWFWYLSYGIGIGTILILMAYWITLLFKKIKLLMKKYNKLAS</sequence>
<keyword evidence="1" id="KW-1133">Transmembrane helix</keyword>
<feature type="transmembrane region" description="Helical" evidence="1">
    <location>
        <begin position="7"/>
        <end position="33"/>
    </location>
</feature>
<comment type="caution">
    <text evidence="2">The sequence shown here is derived from an EMBL/GenBank/DDBJ whole genome shotgun (WGS) entry which is preliminary data.</text>
</comment>
<keyword evidence="3" id="KW-1185">Reference proteome</keyword>
<dbReference type="OrthoDB" id="982344at2"/>
<name>A0A2D0N341_FLAN2</name>